<dbReference type="EMBL" id="BART01000701">
    <property type="protein sequence ID" value="GAG74382.1"/>
    <property type="molecule type" value="Genomic_DNA"/>
</dbReference>
<evidence type="ECO:0000313" key="1">
    <source>
        <dbReference type="EMBL" id="GAG74382.1"/>
    </source>
</evidence>
<proteinExistence type="predicted"/>
<reference evidence="1" key="1">
    <citation type="journal article" date="2014" name="Front. Microbiol.">
        <title>High frequency of phylogenetically diverse reductive dehalogenase-homologous genes in deep subseafloor sedimentary metagenomes.</title>
        <authorList>
            <person name="Kawai M."/>
            <person name="Futagami T."/>
            <person name="Toyoda A."/>
            <person name="Takaki Y."/>
            <person name="Nishi S."/>
            <person name="Hori S."/>
            <person name="Arai W."/>
            <person name="Tsubouchi T."/>
            <person name="Morono Y."/>
            <person name="Uchiyama I."/>
            <person name="Ito T."/>
            <person name="Fujiyama A."/>
            <person name="Inagaki F."/>
            <person name="Takami H."/>
        </authorList>
    </citation>
    <scope>NUCLEOTIDE SEQUENCE</scope>
    <source>
        <strain evidence="1">Expedition CK06-06</strain>
    </source>
</reference>
<dbReference type="AlphaFoldDB" id="X1AYX7"/>
<organism evidence="1">
    <name type="scientific">marine sediment metagenome</name>
    <dbReference type="NCBI Taxonomy" id="412755"/>
    <lineage>
        <taxon>unclassified sequences</taxon>
        <taxon>metagenomes</taxon>
        <taxon>ecological metagenomes</taxon>
    </lineage>
</organism>
<protein>
    <submittedName>
        <fullName evidence="1">Uncharacterized protein</fullName>
    </submittedName>
</protein>
<gene>
    <name evidence="1" type="ORF">S01H4_03012</name>
</gene>
<accession>X1AYX7</accession>
<sequence length="194" mass="21962">MRRQLIAFILIVVGLVPSYLAYPAGLTLINTSQRYAWVDMNTGTQDLGNADTIFMVDRYREFSWLTERRSTRFGLSGKGIPNHQALFSLKQYSEWFHTDYAVIDFYTVASWRTLDVLLLQSYDIADAVPLDTALLHQLAGNSSVRLPSAILEFQTPLNYHGDYSRIFSFGNSTFTKESVLNLWDSGWAAGNDGL</sequence>
<name>X1AYX7_9ZZZZ</name>
<comment type="caution">
    <text evidence="1">The sequence shown here is derived from an EMBL/GenBank/DDBJ whole genome shotgun (WGS) entry which is preliminary data.</text>
</comment>